<dbReference type="AlphaFoldDB" id="A0A542XEX7"/>
<comment type="caution">
    <text evidence="1">The sequence shown here is derived from an EMBL/GenBank/DDBJ whole genome shotgun (WGS) entry which is preliminary data.</text>
</comment>
<gene>
    <name evidence="1" type="ORF">FB554_2543</name>
</gene>
<dbReference type="Proteomes" id="UP000318336">
    <property type="component" value="Unassembled WGS sequence"/>
</dbReference>
<dbReference type="EMBL" id="VFOK01000001">
    <property type="protein sequence ID" value="TQL34374.1"/>
    <property type="molecule type" value="Genomic_DNA"/>
</dbReference>
<keyword evidence="2" id="KW-1185">Reference proteome</keyword>
<dbReference type="RefSeq" id="WP_142006604.1">
    <property type="nucleotide sequence ID" value="NZ_CAJTBP010000001.1"/>
</dbReference>
<sequence>MRPAVTPGGSPGVMNSTLPTHRTYVEHVRGRLPGLSGKQARRLVADYLSRAERPNPVAAVAYCRDAFGPSWHMLHGFDPTAQTAVRNVMGGGA</sequence>
<evidence type="ECO:0000313" key="1">
    <source>
        <dbReference type="EMBL" id="TQL34374.1"/>
    </source>
</evidence>
<name>A0A542XEX7_9MICO</name>
<reference evidence="1 2" key="1">
    <citation type="submission" date="2019-06" db="EMBL/GenBank/DDBJ databases">
        <title>Sequencing the genomes of 1000 actinobacteria strains.</title>
        <authorList>
            <person name="Klenk H.-P."/>
        </authorList>
    </citation>
    <scope>NUCLEOTIDE SEQUENCE [LARGE SCALE GENOMIC DNA]</scope>
    <source>
        <strain evidence="1 2">DSM 24617</strain>
    </source>
</reference>
<accession>A0A542XEX7</accession>
<proteinExistence type="predicted"/>
<protein>
    <submittedName>
        <fullName evidence="1">Uncharacterized protein</fullName>
    </submittedName>
</protein>
<evidence type="ECO:0000313" key="2">
    <source>
        <dbReference type="Proteomes" id="UP000318336"/>
    </source>
</evidence>
<organism evidence="1 2">
    <name type="scientific">Barrientosiimonas humi</name>
    <dbReference type="NCBI Taxonomy" id="999931"/>
    <lineage>
        <taxon>Bacteria</taxon>
        <taxon>Bacillati</taxon>
        <taxon>Actinomycetota</taxon>
        <taxon>Actinomycetes</taxon>
        <taxon>Micrococcales</taxon>
        <taxon>Dermacoccaceae</taxon>
        <taxon>Barrientosiimonas</taxon>
    </lineage>
</organism>